<dbReference type="AlphaFoldDB" id="D5E6H2"/>
<reference evidence="2 3" key="3">
    <citation type="journal article" date="2011" name="J. Bacteriol.">
        <title>Genome sequences of Mycoplasma alligatoris A21JP2T and Mycoplasma crocodyli MP145T.</title>
        <authorList>
            <person name="Brown D.R."/>
            <person name="Farmerie W.G."/>
            <person name="May M."/>
            <person name="Benders G.A."/>
            <person name="Durkin A.S."/>
            <person name="Hlavinka K."/>
            <person name="Hostetler J."/>
            <person name="Jackson J."/>
            <person name="Johnson J."/>
            <person name="Miller R.H."/>
            <person name="Paralanov V."/>
            <person name="Radune D."/>
            <person name="Szczypinski B."/>
            <person name="Glass J.I."/>
        </authorList>
    </citation>
    <scope>NUCLEOTIDE SEQUENCE [LARGE SCALE GENOMIC DNA]</scope>
    <source>
        <strain evidence="3">ATCC 51981 / MP145</strain>
    </source>
</reference>
<dbReference type="KEGG" id="mcd:MCRO_0768"/>
<dbReference type="SUPFAM" id="SSF51905">
    <property type="entry name" value="FAD/NAD(P)-binding domain"/>
    <property type="match status" value="1"/>
</dbReference>
<keyword evidence="2" id="KW-0560">Oxidoreductase</keyword>
<feature type="domain" description="FAD dependent oxidoreductase" evidence="1">
    <location>
        <begin position="5"/>
        <end position="361"/>
    </location>
</feature>
<dbReference type="InterPro" id="IPR006076">
    <property type="entry name" value="FAD-dep_OxRdtase"/>
</dbReference>
<dbReference type="InterPro" id="IPR036188">
    <property type="entry name" value="FAD/NAD-bd_sf"/>
</dbReference>
<reference evidence="3" key="1">
    <citation type="submission" date="2010-03" db="EMBL/GenBank/DDBJ databases">
        <title>The complete genome of Mycoplasma crocodyli MP145.</title>
        <authorList>
            <person name="Glass J.I."/>
            <person name="Durkin A.S."/>
            <person name="Hostetler J."/>
            <person name="Jackson J."/>
            <person name="Johnson J."/>
            <person name="May M.A."/>
            <person name="Paralanov V."/>
            <person name="Radune D."/>
            <person name="Szczypinski B."/>
            <person name="Brown D.R."/>
        </authorList>
    </citation>
    <scope>NUCLEOTIDE SEQUENCE [LARGE SCALE GENOMIC DNA]</scope>
    <source>
        <strain evidence="3">ATCC 51981 / MP145</strain>
    </source>
</reference>
<evidence type="ECO:0000313" key="3">
    <source>
        <dbReference type="Proteomes" id="UP000001845"/>
    </source>
</evidence>
<dbReference type="STRING" id="512564.MCRO_0768"/>
<accession>D5E6H2</accession>
<dbReference type="eggNOG" id="COG0579">
    <property type="taxonomic scope" value="Bacteria"/>
</dbReference>
<sequence length="381" mass="42545">MKKYDVAIIGGGIIGASVAYELSKYDVKTVILEKNPVLGSETSLANTGLIHGGFDPEPHKIEAWMNVKGNRKWVNTWFKHLTFPRVKVDSLICAFNEEEMKHIHMLYDRGLINKVKAEDMQILNSQEIQKREPNLSKEIIGGLLCTSSWAIAPVEATKALVGASLKNNLTLMKNSTVTKIEKNREGFFEISIEGQEKILARKVVDAAGHYADVIANENNFDDFKQTTKRGEYRVLTKYINNLVNSVVFMVPTIHGKGVVVAPTLDGHYIVGPTAEDGVPKEETRLVTREKYDYIGKIGKKLIPNLDVDKTMMTLAGSRPIDVETNDFVIRKSKNDKDFILAAGMQSPALSSAPIIAEEVVKLLEMNLKKNENWDPKFEVIS</sequence>
<evidence type="ECO:0000259" key="1">
    <source>
        <dbReference type="Pfam" id="PF01266"/>
    </source>
</evidence>
<dbReference type="PANTHER" id="PTHR42720">
    <property type="entry name" value="GLYCEROL-3-PHOSPHATE DEHYDROGENASE"/>
    <property type="match status" value="1"/>
</dbReference>
<dbReference type="Gene3D" id="3.30.9.10">
    <property type="entry name" value="D-Amino Acid Oxidase, subunit A, domain 2"/>
    <property type="match status" value="1"/>
</dbReference>
<dbReference type="Proteomes" id="UP000001845">
    <property type="component" value="Chromosome"/>
</dbReference>
<dbReference type="GO" id="GO:0004368">
    <property type="term" value="F:glycerol-3-phosphate dehydrogenase (quinone) activity"/>
    <property type="evidence" value="ECO:0007669"/>
    <property type="project" value="UniProtKB-EC"/>
</dbReference>
<organism evidence="2 3">
    <name type="scientific">Mycoplasma crocodyli (strain ATCC 51981 / MP145)</name>
    <dbReference type="NCBI Taxonomy" id="512564"/>
    <lineage>
        <taxon>Bacteria</taxon>
        <taxon>Bacillati</taxon>
        <taxon>Mycoplasmatota</taxon>
        <taxon>Mollicutes</taxon>
        <taxon>Mycoplasmataceae</taxon>
        <taxon>Mycoplasma</taxon>
    </lineage>
</organism>
<name>D5E6H2_MYCCM</name>
<evidence type="ECO:0000313" key="2">
    <source>
        <dbReference type="EMBL" id="ADE19783.1"/>
    </source>
</evidence>
<dbReference type="OrthoDB" id="9801699at2"/>
<dbReference type="Pfam" id="PF01266">
    <property type="entry name" value="DAO"/>
    <property type="match status" value="1"/>
</dbReference>
<reference key="2">
    <citation type="submission" date="2010-03" db="EMBL/GenBank/DDBJ databases">
        <authorList>
            <person name="Ma Z."/>
            <person name="Wang X."/>
            <person name="Liu H."/>
        </authorList>
    </citation>
    <scope>NUCLEOTIDE SEQUENCE</scope>
    <source>
        <strain>MP145</strain>
    </source>
</reference>
<dbReference type="NCBIfam" id="NF033460">
    <property type="entry name" value="glycerol3P_ox_II"/>
    <property type="match status" value="1"/>
</dbReference>
<proteinExistence type="predicted"/>
<dbReference type="EC" id="1.1.5.3" evidence="2"/>
<dbReference type="RefSeq" id="WP_013054559.1">
    <property type="nucleotide sequence ID" value="NC_014014.1"/>
</dbReference>
<protein>
    <submittedName>
        <fullName evidence="2">Glycerol-3-phosphate dehydrogenase</fullName>
        <ecNumber evidence="2">1.1.5.3</ecNumber>
    </submittedName>
</protein>
<dbReference type="PANTHER" id="PTHR42720:SF1">
    <property type="entry name" value="GLYCEROL 3-PHOSPHATE OXIDASE"/>
    <property type="match status" value="1"/>
</dbReference>
<dbReference type="EMBL" id="CP001991">
    <property type="protein sequence ID" value="ADE19783.1"/>
    <property type="molecule type" value="Genomic_DNA"/>
</dbReference>
<dbReference type="HOGENOM" id="CLU_024775_3_0_14"/>
<gene>
    <name evidence="2" type="primary">glpD</name>
    <name evidence="2" type="ordered locus">MCRO_0768</name>
</gene>
<dbReference type="InterPro" id="IPR052745">
    <property type="entry name" value="G3P_Oxidase/Oxidoreductase"/>
</dbReference>
<keyword evidence="3" id="KW-1185">Reference proteome</keyword>
<dbReference type="Gene3D" id="3.50.50.60">
    <property type="entry name" value="FAD/NAD(P)-binding domain"/>
    <property type="match status" value="1"/>
</dbReference>